<keyword evidence="3 9" id="KW-0602">Photosynthesis</keyword>
<feature type="domain" description="VWFA" evidence="12">
    <location>
        <begin position="552"/>
        <end position="724"/>
    </location>
</feature>
<dbReference type="NCBIfam" id="TIGR02031">
    <property type="entry name" value="BchD-ChlD"/>
    <property type="match status" value="1"/>
</dbReference>
<dbReference type="SMART" id="SM00327">
    <property type="entry name" value="VWA"/>
    <property type="match status" value="1"/>
</dbReference>
<dbReference type="InterPro" id="IPR041628">
    <property type="entry name" value="ChlI/MoxR_AAA_lid"/>
</dbReference>
<feature type="domain" description="BRCT" evidence="11">
    <location>
        <begin position="1339"/>
        <end position="1443"/>
    </location>
</feature>
<evidence type="ECO:0000256" key="5">
    <source>
        <dbReference type="ARBA" id="ARBA00022741"/>
    </source>
</evidence>
<evidence type="ECO:0000256" key="7">
    <source>
        <dbReference type="ARBA" id="ARBA00023171"/>
    </source>
</evidence>
<dbReference type="eggNOG" id="ENOG502QU3C">
    <property type="taxonomic scope" value="Eukaryota"/>
</dbReference>
<dbReference type="CDD" id="cd00009">
    <property type="entry name" value="AAA"/>
    <property type="match status" value="1"/>
</dbReference>
<dbReference type="HOGENOM" id="CLU_002911_0_0_1"/>
<dbReference type="PROSITE" id="PS50234">
    <property type="entry name" value="VWFA"/>
    <property type="match status" value="1"/>
</dbReference>
<dbReference type="PANTHER" id="PTHR43473:SF2">
    <property type="entry name" value="MAGNESIUM-CHELATASE SUBUNIT CHLD, CHLOROPLASTIC"/>
    <property type="match status" value="1"/>
</dbReference>
<keyword evidence="9" id="KW-0150">Chloroplast</keyword>
<dbReference type="GO" id="GO:0009507">
    <property type="term" value="C:chloroplast"/>
    <property type="evidence" value="ECO:0007669"/>
    <property type="project" value="UniProtKB-SubCell"/>
</dbReference>
<organism evidence="13">
    <name type="scientific">Oryza barthii</name>
    <dbReference type="NCBI Taxonomy" id="65489"/>
    <lineage>
        <taxon>Eukaryota</taxon>
        <taxon>Viridiplantae</taxon>
        <taxon>Streptophyta</taxon>
        <taxon>Embryophyta</taxon>
        <taxon>Tracheophyta</taxon>
        <taxon>Spermatophyta</taxon>
        <taxon>Magnoliopsida</taxon>
        <taxon>Liliopsida</taxon>
        <taxon>Poales</taxon>
        <taxon>Poaceae</taxon>
        <taxon>BOP clade</taxon>
        <taxon>Oryzoideae</taxon>
        <taxon>Oryzeae</taxon>
        <taxon>Oryzinae</taxon>
        <taxon>Oryza</taxon>
    </lineage>
</organism>
<evidence type="ECO:0000256" key="2">
    <source>
        <dbReference type="ARBA" id="ARBA00005799"/>
    </source>
</evidence>
<proteinExistence type="inferred from homology"/>
<dbReference type="GO" id="GO:0005524">
    <property type="term" value="F:ATP binding"/>
    <property type="evidence" value="ECO:0007669"/>
    <property type="project" value="UniProtKB-UniRule"/>
</dbReference>
<dbReference type="SUPFAM" id="SSF53300">
    <property type="entry name" value="vWA-like"/>
    <property type="match status" value="1"/>
</dbReference>
<evidence type="ECO:0000256" key="10">
    <source>
        <dbReference type="SAM" id="MobiDB-lite"/>
    </source>
</evidence>
<evidence type="ECO:0000313" key="13">
    <source>
        <dbReference type="EnsemblPlants" id="OBART03G38430.1"/>
    </source>
</evidence>
<reference evidence="13" key="1">
    <citation type="journal article" date="2009" name="Rice">
        <title>De Novo Next Generation Sequencing of Plant Genomes.</title>
        <authorList>
            <person name="Rounsley S."/>
            <person name="Marri P.R."/>
            <person name="Yu Y."/>
            <person name="He R."/>
            <person name="Sisneros N."/>
            <person name="Goicoechea J.L."/>
            <person name="Lee S.J."/>
            <person name="Angelova A."/>
            <person name="Kudrna D."/>
            <person name="Luo M."/>
            <person name="Affourtit J."/>
            <person name="Desany B."/>
            <person name="Knight J."/>
            <person name="Niazi F."/>
            <person name="Egholm M."/>
            <person name="Wing R.A."/>
        </authorList>
    </citation>
    <scope>NUCLEOTIDE SEQUENCE [LARGE SCALE GENOMIC DNA]</scope>
    <source>
        <strain evidence="13">cv. IRGC 105608</strain>
    </source>
</reference>
<name>A0A0D3FQI7_9ORYZ</name>
<feature type="compositionally biased region" description="Pro residues" evidence="10">
    <location>
        <begin position="398"/>
        <end position="409"/>
    </location>
</feature>
<evidence type="ECO:0000256" key="1">
    <source>
        <dbReference type="ARBA" id="ARBA00005173"/>
    </source>
</evidence>
<dbReference type="Pfam" id="PF01078">
    <property type="entry name" value="Mg_chelatase"/>
    <property type="match status" value="1"/>
</dbReference>
<protein>
    <recommendedName>
        <fullName evidence="9">Mg-protoporphyrin IX chelatase</fullName>
        <ecNumber evidence="9">6.6.1.1</ecNumber>
    </recommendedName>
</protein>
<dbReference type="SMART" id="SM00292">
    <property type="entry name" value="BRCT"/>
    <property type="match status" value="1"/>
</dbReference>
<feature type="compositionally biased region" description="Acidic residues" evidence="10">
    <location>
        <begin position="412"/>
        <end position="426"/>
    </location>
</feature>
<feature type="region of interest" description="Disordered" evidence="10">
    <location>
        <begin position="1"/>
        <end position="41"/>
    </location>
</feature>
<evidence type="ECO:0000256" key="4">
    <source>
        <dbReference type="ARBA" id="ARBA00022598"/>
    </source>
</evidence>
<dbReference type="GO" id="GO:0015979">
    <property type="term" value="P:photosynthesis"/>
    <property type="evidence" value="ECO:0007669"/>
    <property type="project" value="UniProtKB-UniRule"/>
</dbReference>
<dbReference type="InterPro" id="IPR041702">
    <property type="entry name" value="BchD/ChlD_VWA"/>
</dbReference>
<dbReference type="PaxDb" id="65489-OBART03G38430.1"/>
<evidence type="ECO:0000256" key="3">
    <source>
        <dbReference type="ARBA" id="ARBA00022531"/>
    </source>
</evidence>
<evidence type="ECO:0000256" key="6">
    <source>
        <dbReference type="ARBA" id="ARBA00022840"/>
    </source>
</evidence>
<dbReference type="InterPro" id="IPR036465">
    <property type="entry name" value="vWFA_dom_sf"/>
</dbReference>
<dbReference type="UniPathway" id="UPA00668"/>
<dbReference type="PANTHER" id="PTHR43473">
    <property type="entry name" value="MAGNESIUM-CHELATASE SUBUNIT CHLD, CHLOROPLASTIC"/>
    <property type="match status" value="1"/>
</dbReference>
<dbReference type="CDD" id="cd01451">
    <property type="entry name" value="vWA_Magnesium_chelatase"/>
    <property type="match status" value="1"/>
</dbReference>
<dbReference type="InterPro" id="IPR001357">
    <property type="entry name" value="BRCT_dom"/>
</dbReference>
<feature type="compositionally biased region" description="Low complexity" evidence="10">
    <location>
        <begin position="24"/>
        <end position="41"/>
    </location>
</feature>
<evidence type="ECO:0000259" key="11">
    <source>
        <dbReference type="PROSITE" id="PS50172"/>
    </source>
</evidence>
<feature type="region of interest" description="Disordered" evidence="10">
    <location>
        <begin position="390"/>
        <end position="427"/>
    </location>
</feature>
<dbReference type="GO" id="GO:0015995">
    <property type="term" value="P:chlorophyll biosynthetic process"/>
    <property type="evidence" value="ECO:0007669"/>
    <property type="project" value="UniProtKB-UniPathway"/>
</dbReference>
<accession>A0A0D3FQI7</accession>
<dbReference type="EC" id="6.6.1.1" evidence="9"/>
<dbReference type="Pfam" id="PF17863">
    <property type="entry name" value="AAA_lid_2"/>
    <property type="match status" value="1"/>
</dbReference>
<dbReference type="Gramene" id="OBART03G38430.1">
    <property type="protein sequence ID" value="OBART03G38430.1"/>
    <property type="gene ID" value="OBART03G38430"/>
</dbReference>
<dbReference type="SMART" id="SM00382">
    <property type="entry name" value="AAA"/>
    <property type="match status" value="1"/>
</dbReference>
<dbReference type="InterPro" id="IPR000523">
    <property type="entry name" value="Mg_chelatse_chII-like_cat_dom"/>
</dbReference>
<keyword evidence="7 9" id="KW-0149">Chlorophyll biosynthesis</keyword>
<comment type="subunit">
    <text evidence="9">The magnesium chelatase complex is a heterotrimer consisting of subunits CHLI, CHLD, AND CHLH.</text>
</comment>
<comment type="function">
    <text evidence="9">Involved in chlorophyll biosynthesis. Catalyzes the insertion of magnesium ion into protoporphyrin IX to yield Mg-protoporphyrin IX.</text>
</comment>
<sequence>MAMATTALSASLPRLLPPRRRRFPTPSSSSPSAASTSTSRVVRLRAAAASAPSEVLDSTNGAIPSGKGGGGQQYGREYFPLAAVVGQDAIKTALLLGAIDREIGGIAISGKRGTAKTVMARGLHAMLPPIEVVVGSIANADPNYPEEWEEGLANQVQYDADGNLKTEIIKTPFVQIPLGITEDRLIGSVDVEASVKSGTTVFQPGLLAEAHRGVLYVDEINLLDEGVSNLLLNVLTEGVNIVEREGISFRHPCKPLLIATYNPEEGSVREHLLDRIAINLSADLPMSFDDRVAAVDIATQFQESSKEVFKMVEEETEVAKTQIILAREYLKDVAISTEQLKYLVMEAIRGGCQGHRAELYAARVAKCLAAMEGREKVELVILPRSILSDNPQEQQDQQPPPPPPPPPPQDQDSQEDQDEDEEEDQELISCTLGQDDDEENEQQDQQIPEEFIFDAEGGIVDEKLLFFAQQAQRRRGKAGRAKNLIFSSDRGRYIGSMLPKGPIRRLAVDATLRAAAPYQKLRREKDRDKTRKVFVEKTDMRAKRMARKAGALVIFVVDASGSMALNRMQNAKGAALKLLAESYTSRDQVSIIPFRGDFAEVLLPPSRSIAMARNRLEKLPCGGGSPLAHGLSTAVRVGLNAEKSGDVGRIMIVAITDGRANVSLKKSTDPEAISDAPRPSSQELKDEILEVAGKIYKAGISLLVIDTENKFVSTGFAKEIARVAQAVSMFRVTLGRFGCDNQFWHRIFTNCAFIGGPAQEQHSCLNTMVNAASCSGFSLHLSGDEGTPTGTTPSNGNVVPFSLHLSSESTSKLSSTQANGLNSVTCKDVLGGFCIDDQAQEIKTVPQNQSEAKDLREICKMSSEEINKTCDSKGHRRQQLSGRKVDVRKLRSADVNDAVELSITASEAMVIAEMILLDSQSDKLATASLEAALHVKEARKQCFLEELEHSCGSSESDLDETYGLSELDETEMLDAFQDVGLSLVQTACASQGQNISGLKQEISHASSHPCDAEAHVLESSPEKQNIRWNSHDADTNDHVSDSLASHNKEGGVVAVQTNVGTRKHVKGLFNKETSFISESMDGMDEFPSPSRIASMEMAASSRASFLHKIKGSCEENQGAEAAQLCSQVVCSNLSLVDPLCSIVPCSISFNEGPPSQAPECIQSKGDKELISTKEFPSKQDLEGEAGPSCTPVSNILLRRRKYSSLRPFSTIAPRPYVSKSTEPHNDVDEAVCQQGSFAAVTLNKKIRRVQASKVCVENNFEAGNLHEFSKVLKNPSYAQGVSEHQNSMKSLKRKKAQFSEAKISTRKTKNIRRTQTKSRFSWSHSRLIDTIEPREYIDNKEALFHGLDFLLTGFQSHKEKEIEPLIRKFGGYVLSRVPSCPLDKRSKLAELARCKPPIVLSPKKVSTAKFLYGCAINSWILNPSWLFDSIQAGVMLPPGKYFIRQVHAMQGISMFDQSLHLRKNTLLFDGVGFLILGKISFCSKFSNVIKPLPESLSPRCVSQHGGGQVFASLQGLVQSLKDRSSSHGIILVANEASASRHLSYCGLEHDIKTAPASWVIGSLYSGKLIPLKKDRCASFRKIKMPSFQQPQAFDMSQEI</sequence>
<dbReference type="InterPro" id="IPR003593">
    <property type="entry name" value="AAA+_ATPase"/>
</dbReference>
<comment type="subcellular location">
    <subcellularLocation>
        <location evidence="9">Plastid</location>
        <location evidence="9">Chloroplast</location>
    </subcellularLocation>
</comment>
<dbReference type="STRING" id="65489.A0A0D3FQI7"/>
<dbReference type="InterPro" id="IPR036420">
    <property type="entry name" value="BRCT_dom_sf"/>
</dbReference>
<dbReference type="SUPFAM" id="SSF52540">
    <property type="entry name" value="P-loop containing nucleoside triphosphate hydrolases"/>
    <property type="match status" value="1"/>
</dbReference>
<keyword evidence="14" id="KW-1185">Reference proteome</keyword>
<dbReference type="FunFam" id="3.40.50.10190:FF:000081">
    <property type="entry name" value="BRCA1 C Terminus domain containing protein expressed"/>
    <property type="match status" value="1"/>
</dbReference>
<dbReference type="FunFam" id="3.40.50.10190:FF:000090">
    <property type="entry name" value="BRCA1 C Terminus domain containing protein expressed"/>
    <property type="match status" value="1"/>
</dbReference>
<dbReference type="InterPro" id="IPR027417">
    <property type="entry name" value="P-loop_NTPase"/>
</dbReference>
<dbReference type="Gene3D" id="1.10.8.80">
    <property type="entry name" value="Magnesium chelatase subunit I, C-Terminal domain"/>
    <property type="match status" value="1"/>
</dbReference>
<keyword evidence="5 9" id="KW-0547">Nucleotide-binding</keyword>
<evidence type="ECO:0000256" key="9">
    <source>
        <dbReference type="RuleBase" id="RU362087"/>
    </source>
</evidence>
<dbReference type="InterPro" id="IPR002035">
    <property type="entry name" value="VWF_A"/>
</dbReference>
<feature type="compositionally biased region" description="Low complexity" evidence="10">
    <location>
        <begin position="1"/>
        <end position="14"/>
    </location>
</feature>
<evidence type="ECO:0000313" key="14">
    <source>
        <dbReference type="Proteomes" id="UP000026960"/>
    </source>
</evidence>
<keyword evidence="4 9" id="KW-0436">Ligase</keyword>
<comment type="activity regulation">
    <text evidence="9">Redox regulation; active in reducing conditions, inactive in oxidizing conditions.</text>
</comment>
<dbReference type="GO" id="GO:0016851">
    <property type="term" value="F:magnesium chelatase activity"/>
    <property type="evidence" value="ECO:0007669"/>
    <property type="project" value="UniProtKB-UniRule"/>
</dbReference>
<comment type="catalytic activity">
    <reaction evidence="8 9">
        <text>protoporphyrin IX + Mg(2+) + ATP + H2O = Mg-protoporphyrin IX + ADP + phosphate + 3 H(+)</text>
        <dbReference type="Rhea" id="RHEA:13961"/>
        <dbReference type="ChEBI" id="CHEBI:15377"/>
        <dbReference type="ChEBI" id="CHEBI:15378"/>
        <dbReference type="ChEBI" id="CHEBI:18420"/>
        <dbReference type="ChEBI" id="CHEBI:30616"/>
        <dbReference type="ChEBI" id="CHEBI:43474"/>
        <dbReference type="ChEBI" id="CHEBI:57306"/>
        <dbReference type="ChEBI" id="CHEBI:60492"/>
        <dbReference type="ChEBI" id="CHEBI:456216"/>
        <dbReference type="EC" id="6.6.1.1"/>
    </reaction>
</comment>
<comment type="similarity">
    <text evidence="2 9">Belongs to the Mg-chelatase subunits D/I family.</text>
</comment>
<keyword evidence="6 9" id="KW-0067">ATP-binding</keyword>
<dbReference type="Gene3D" id="3.40.50.10190">
    <property type="entry name" value="BRCT domain"/>
    <property type="match status" value="1"/>
</dbReference>
<keyword evidence="9" id="KW-0934">Plastid</keyword>
<dbReference type="Gene3D" id="3.40.50.300">
    <property type="entry name" value="P-loop containing nucleotide triphosphate hydrolases"/>
    <property type="match status" value="1"/>
</dbReference>
<dbReference type="EnsemblPlants" id="OBART03G38430.1">
    <property type="protein sequence ID" value="OBART03G38430.1"/>
    <property type="gene ID" value="OBART03G38430"/>
</dbReference>
<dbReference type="Pfam" id="PF13519">
    <property type="entry name" value="VWA_2"/>
    <property type="match status" value="1"/>
</dbReference>
<dbReference type="InterPro" id="IPR011776">
    <property type="entry name" value="Mg_chelatase_ATPase-dsu"/>
</dbReference>
<dbReference type="SUPFAM" id="SSF52113">
    <property type="entry name" value="BRCT domain"/>
    <property type="match status" value="1"/>
</dbReference>
<evidence type="ECO:0000256" key="8">
    <source>
        <dbReference type="ARBA" id="ARBA00048693"/>
    </source>
</evidence>
<dbReference type="PROSITE" id="PS50172">
    <property type="entry name" value="BRCT"/>
    <property type="match status" value="1"/>
</dbReference>
<comment type="pathway">
    <text evidence="1 9">Porphyrin-containing compound metabolism; chlorophyll biosynthesis.</text>
</comment>
<evidence type="ECO:0000259" key="12">
    <source>
        <dbReference type="PROSITE" id="PS50234"/>
    </source>
</evidence>
<dbReference type="Gene3D" id="3.40.50.410">
    <property type="entry name" value="von Willebrand factor, type A domain"/>
    <property type="match status" value="1"/>
</dbReference>
<reference evidence="13" key="2">
    <citation type="submission" date="2015-03" db="UniProtKB">
        <authorList>
            <consortium name="EnsemblPlants"/>
        </authorList>
    </citation>
    <scope>IDENTIFICATION</scope>
</reference>
<dbReference type="Proteomes" id="UP000026960">
    <property type="component" value="Chromosome 3"/>
</dbReference>